<name>A0A1F7GKC1_9BACT</name>
<dbReference type="InterPro" id="IPR003374">
    <property type="entry name" value="ApbE-like_sf"/>
</dbReference>
<reference evidence="11 12" key="1">
    <citation type="journal article" date="2016" name="Nat. Commun.">
        <title>Thousands of microbial genomes shed light on interconnected biogeochemical processes in an aquifer system.</title>
        <authorList>
            <person name="Anantharaman K."/>
            <person name="Brown C.T."/>
            <person name="Hug L.A."/>
            <person name="Sharon I."/>
            <person name="Castelle C.J."/>
            <person name="Probst A.J."/>
            <person name="Thomas B.C."/>
            <person name="Singh A."/>
            <person name="Wilkins M.J."/>
            <person name="Karaoz U."/>
            <person name="Brodie E.L."/>
            <person name="Williams K.H."/>
            <person name="Hubbard S.S."/>
            <person name="Banfield J.F."/>
        </authorList>
    </citation>
    <scope>NUCLEOTIDE SEQUENCE [LARGE SCALE GENOMIC DNA]</scope>
</reference>
<dbReference type="EMBL" id="MFZH01000012">
    <property type="protein sequence ID" value="OGK19378.1"/>
    <property type="molecule type" value="Genomic_DNA"/>
</dbReference>
<dbReference type="GO" id="GO:0016740">
    <property type="term" value="F:transferase activity"/>
    <property type="evidence" value="ECO:0007669"/>
    <property type="project" value="UniProtKB-KW"/>
</dbReference>
<dbReference type="Gene3D" id="3.10.520.10">
    <property type="entry name" value="ApbE-like domains"/>
    <property type="match status" value="1"/>
</dbReference>
<evidence type="ECO:0000313" key="12">
    <source>
        <dbReference type="Proteomes" id="UP000176850"/>
    </source>
</evidence>
<dbReference type="PANTHER" id="PTHR30040:SF2">
    <property type="entry name" value="FAD:PROTEIN FMN TRANSFERASE"/>
    <property type="match status" value="1"/>
</dbReference>
<dbReference type="SUPFAM" id="SSF143631">
    <property type="entry name" value="ApbE-like"/>
    <property type="match status" value="1"/>
</dbReference>
<comment type="cofactor">
    <cofactor evidence="1">
        <name>Mg(2+)</name>
        <dbReference type="ChEBI" id="CHEBI:18420"/>
    </cofactor>
</comment>
<keyword evidence="7" id="KW-0274">FAD</keyword>
<keyword evidence="4" id="KW-0285">Flavoprotein</keyword>
<dbReference type="AlphaFoldDB" id="A0A1F7GKC1"/>
<keyword evidence="5" id="KW-0808">Transferase</keyword>
<evidence type="ECO:0000256" key="5">
    <source>
        <dbReference type="ARBA" id="ARBA00022679"/>
    </source>
</evidence>
<organism evidence="11 12">
    <name type="scientific">Candidatus Roizmanbacteria bacterium RIFCSPHIGHO2_01_FULL_39_24</name>
    <dbReference type="NCBI Taxonomy" id="1802032"/>
    <lineage>
        <taxon>Bacteria</taxon>
        <taxon>Candidatus Roizmaniibacteriota</taxon>
    </lineage>
</organism>
<evidence type="ECO:0000256" key="4">
    <source>
        <dbReference type="ARBA" id="ARBA00022630"/>
    </source>
</evidence>
<evidence type="ECO:0000256" key="8">
    <source>
        <dbReference type="ARBA" id="ARBA00022842"/>
    </source>
</evidence>
<dbReference type="GO" id="GO:0046872">
    <property type="term" value="F:metal ion binding"/>
    <property type="evidence" value="ECO:0007669"/>
    <property type="project" value="UniProtKB-KW"/>
</dbReference>
<dbReference type="Proteomes" id="UP000176850">
    <property type="component" value="Unassembled WGS sequence"/>
</dbReference>
<evidence type="ECO:0000256" key="7">
    <source>
        <dbReference type="ARBA" id="ARBA00022827"/>
    </source>
</evidence>
<evidence type="ECO:0000313" key="11">
    <source>
        <dbReference type="EMBL" id="OGK19378.1"/>
    </source>
</evidence>
<comment type="catalytic activity">
    <reaction evidence="10">
        <text>L-threonyl-[protein] + FAD = FMN-L-threonyl-[protein] + AMP + H(+)</text>
        <dbReference type="Rhea" id="RHEA:36847"/>
        <dbReference type="Rhea" id="RHEA-COMP:11060"/>
        <dbReference type="Rhea" id="RHEA-COMP:11061"/>
        <dbReference type="ChEBI" id="CHEBI:15378"/>
        <dbReference type="ChEBI" id="CHEBI:30013"/>
        <dbReference type="ChEBI" id="CHEBI:57692"/>
        <dbReference type="ChEBI" id="CHEBI:74257"/>
        <dbReference type="ChEBI" id="CHEBI:456215"/>
        <dbReference type="EC" id="2.7.1.180"/>
    </reaction>
</comment>
<evidence type="ECO:0000256" key="10">
    <source>
        <dbReference type="ARBA" id="ARBA00048540"/>
    </source>
</evidence>
<evidence type="ECO:0000256" key="3">
    <source>
        <dbReference type="ARBA" id="ARBA00016337"/>
    </source>
</evidence>
<evidence type="ECO:0000256" key="2">
    <source>
        <dbReference type="ARBA" id="ARBA00011955"/>
    </source>
</evidence>
<gene>
    <name evidence="11" type="ORF">A2799_02570</name>
</gene>
<proteinExistence type="predicted"/>
<keyword evidence="8" id="KW-0460">Magnesium</keyword>
<evidence type="ECO:0000256" key="1">
    <source>
        <dbReference type="ARBA" id="ARBA00001946"/>
    </source>
</evidence>
<sequence>MLPQKLAYESMGTTWEISIWDQIKEDAFTSITSEITHKSHEFDNTYSRFIKNSFVSKISHKTGKIKVPEEFIQILQLYFKLYDLSEKKLTPFIGHTLEELGYDADYSLISQKKINKVPDLFETVKIIDTTTIKVKEPVLFDFGAVGKGFLVDTATSFLKEKGVKRFLVNGSGDISYVSNDKEITVGLENPLNTTQIIGTIKMKYGCMCSSATNRRAWGKYNHIIYPQTLSSPKEIIASWVIADSAALADGLATALFMVPPENFSINFQFEYCILNKDLQVKRSSGFHAQLFGKL</sequence>
<evidence type="ECO:0000256" key="6">
    <source>
        <dbReference type="ARBA" id="ARBA00022723"/>
    </source>
</evidence>
<dbReference type="EC" id="2.7.1.180" evidence="2"/>
<evidence type="ECO:0000256" key="9">
    <source>
        <dbReference type="ARBA" id="ARBA00031306"/>
    </source>
</evidence>
<dbReference type="Pfam" id="PF02424">
    <property type="entry name" value="ApbE"/>
    <property type="match status" value="1"/>
</dbReference>
<protein>
    <recommendedName>
        <fullName evidence="3">FAD:protein FMN transferase</fullName>
        <ecNumber evidence="2">2.7.1.180</ecNumber>
    </recommendedName>
    <alternativeName>
        <fullName evidence="9">Flavin transferase</fullName>
    </alternativeName>
</protein>
<accession>A0A1F7GKC1</accession>
<dbReference type="InterPro" id="IPR024932">
    <property type="entry name" value="ApbE"/>
</dbReference>
<dbReference type="PANTHER" id="PTHR30040">
    <property type="entry name" value="THIAMINE BIOSYNTHESIS LIPOPROTEIN APBE"/>
    <property type="match status" value="1"/>
</dbReference>
<comment type="caution">
    <text evidence="11">The sequence shown here is derived from an EMBL/GenBank/DDBJ whole genome shotgun (WGS) entry which is preliminary data.</text>
</comment>
<keyword evidence="6" id="KW-0479">Metal-binding</keyword>